<gene>
    <name evidence="1" type="ORF">T10_3962</name>
</gene>
<sequence>MYFKDLHCEIRCERYKENTKKQQASIARRLRLTLRFLLYCKRRVAKEQVNETAFRFHLNMDKNLKYF</sequence>
<reference evidence="1 2" key="1">
    <citation type="submission" date="2015-01" db="EMBL/GenBank/DDBJ databases">
        <title>Evolution of Trichinella species and genotypes.</title>
        <authorList>
            <person name="Korhonen P.K."/>
            <person name="Edoardo P."/>
            <person name="Giuseppe L.R."/>
            <person name="Gasser R.B."/>
        </authorList>
    </citation>
    <scope>NUCLEOTIDE SEQUENCE [LARGE SCALE GENOMIC DNA]</scope>
    <source>
        <strain evidence="1">ISS1980</strain>
    </source>
</reference>
<organism evidence="1 2">
    <name type="scientific">Trichinella papuae</name>
    <dbReference type="NCBI Taxonomy" id="268474"/>
    <lineage>
        <taxon>Eukaryota</taxon>
        <taxon>Metazoa</taxon>
        <taxon>Ecdysozoa</taxon>
        <taxon>Nematoda</taxon>
        <taxon>Enoplea</taxon>
        <taxon>Dorylaimia</taxon>
        <taxon>Trichinellida</taxon>
        <taxon>Trichinellidae</taxon>
        <taxon>Trichinella</taxon>
    </lineage>
</organism>
<accession>A0A0V1MIN3</accession>
<keyword evidence="2" id="KW-1185">Reference proteome</keyword>
<protein>
    <submittedName>
        <fullName evidence="1">Uncharacterized protein</fullName>
    </submittedName>
</protein>
<evidence type="ECO:0000313" key="2">
    <source>
        <dbReference type="Proteomes" id="UP000054843"/>
    </source>
</evidence>
<dbReference type="AlphaFoldDB" id="A0A0V1MIN3"/>
<dbReference type="EMBL" id="JYDO01000091">
    <property type="protein sequence ID" value="KRZ71702.1"/>
    <property type="molecule type" value="Genomic_DNA"/>
</dbReference>
<comment type="caution">
    <text evidence="1">The sequence shown here is derived from an EMBL/GenBank/DDBJ whole genome shotgun (WGS) entry which is preliminary data.</text>
</comment>
<dbReference type="Proteomes" id="UP000054843">
    <property type="component" value="Unassembled WGS sequence"/>
</dbReference>
<name>A0A0V1MIN3_9BILA</name>
<proteinExistence type="predicted"/>
<evidence type="ECO:0000313" key="1">
    <source>
        <dbReference type="EMBL" id="KRZ71702.1"/>
    </source>
</evidence>